<dbReference type="InterPro" id="IPR026590">
    <property type="entry name" value="Ssirtuin_cat_dom"/>
</dbReference>
<keyword evidence="3" id="KW-0520">NAD</keyword>
<protein>
    <recommendedName>
        <fullName evidence="1">protein acetyllysine N-acetyltransferase</fullName>
        <ecNumber evidence="1">2.3.1.286</ecNumber>
    </recommendedName>
</protein>
<gene>
    <name evidence="6" type="ORF">NZD86_11665</name>
</gene>
<keyword evidence="4" id="KW-0479">Metal-binding</keyword>
<proteinExistence type="predicted"/>
<dbReference type="EMBL" id="CP104064">
    <property type="protein sequence ID" value="WAH39080.1"/>
    <property type="molecule type" value="Genomic_DNA"/>
</dbReference>
<dbReference type="EC" id="2.3.1.286" evidence="1"/>
<dbReference type="InterPro" id="IPR029035">
    <property type="entry name" value="DHS-like_NAD/FAD-binding_dom"/>
</dbReference>
<evidence type="ECO:0000256" key="4">
    <source>
        <dbReference type="PROSITE-ProRule" id="PRU00236"/>
    </source>
</evidence>
<feature type="active site" description="Proton acceptor" evidence="4">
    <location>
        <position position="120"/>
    </location>
</feature>
<keyword evidence="4" id="KW-0862">Zinc</keyword>
<feature type="binding site" evidence="4">
    <location>
        <position position="131"/>
    </location>
    <ligand>
        <name>Zn(2+)</name>
        <dbReference type="ChEBI" id="CHEBI:29105"/>
    </ligand>
</feature>
<dbReference type="Pfam" id="PF02146">
    <property type="entry name" value="SIR2"/>
    <property type="match status" value="1"/>
</dbReference>
<dbReference type="RefSeq" id="WP_268046734.1">
    <property type="nucleotide sequence ID" value="NZ_CP104064.1"/>
</dbReference>
<feature type="binding site" evidence="4">
    <location>
        <position position="148"/>
    </location>
    <ligand>
        <name>Zn(2+)</name>
        <dbReference type="ChEBI" id="CHEBI:29105"/>
    </ligand>
</feature>
<feature type="binding site" evidence="4">
    <location>
        <position position="151"/>
    </location>
    <ligand>
        <name>Zn(2+)</name>
        <dbReference type="ChEBI" id="CHEBI:29105"/>
    </ligand>
</feature>
<evidence type="ECO:0000256" key="3">
    <source>
        <dbReference type="ARBA" id="ARBA00023027"/>
    </source>
</evidence>
<evidence type="ECO:0000259" key="5">
    <source>
        <dbReference type="PROSITE" id="PS50305"/>
    </source>
</evidence>
<dbReference type="InterPro" id="IPR050134">
    <property type="entry name" value="NAD-dep_sirtuin_deacylases"/>
</dbReference>
<dbReference type="PANTHER" id="PTHR11085">
    <property type="entry name" value="NAD-DEPENDENT PROTEIN DEACYLASE SIRTUIN-5, MITOCHONDRIAL-RELATED"/>
    <property type="match status" value="1"/>
</dbReference>
<dbReference type="InterPro" id="IPR026591">
    <property type="entry name" value="Sirtuin_cat_small_dom_sf"/>
</dbReference>
<evidence type="ECO:0000256" key="2">
    <source>
        <dbReference type="ARBA" id="ARBA00022679"/>
    </source>
</evidence>
<reference evidence="6" key="1">
    <citation type="submission" date="2022-08" db="EMBL/GenBank/DDBJ databases">
        <title>Alicyclobacillus dauci DSM2870, complete genome.</title>
        <authorList>
            <person name="Wang Q."/>
            <person name="Cai R."/>
            <person name="Wang Z."/>
        </authorList>
    </citation>
    <scope>NUCLEOTIDE SEQUENCE</scope>
    <source>
        <strain evidence="6">DSM 28700</strain>
    </source>
</reference>
<dbReference type="InterPro" id="IPR003000">
    <property type="entry name" value="Sirtuin"/>
</dbReference>
<keyword evidence="7" id="KW-1185">Reference proteome</keyword>
<accession>A0ABY6ZAF3</accession>
<dbReference type="Gene3D" id="3.30.1600.10">
    <property type="entry name" value="SIR2/SIRT2 'Small Domain"/>
    <property type="match status" value="1"/>
</dbReference>
<feature type="domain" description="Deacetylase sirtuin-type" evidence="5">
    <location>
        <begin position="2"/>
        <end position="225"/>
    </location>
</feature>
<sequence>MMYELGNDVSRYANLPDRLQRLDANKTVAITGAGISVASGLPLGNDSIGGIELPDFFRAPLWLNEPKRAYEAYREILSSWRTAEPNISHLTLAISGVPVITQNIDGLHRDAGSERLIELHGNLRELSCRDCCAVYTSALAWEMDVPTCPTCNAHLFPGITLEGDPVRHIARAAEWVASANYLLIVGTQMAMDPIRQLRELAQRNQLEVLWVCDRGDYWLPVLLAN</sequence>
<keyword evidence="2" id="KW-0808">Transferase</keyword>
<organism evidence="6 7">
    <name type="scientific">Alicyclobacillus dauci</name>
    <dbReference type="NCBI Taxonomy" id="1475485"/>
    <lineage>
        <taxon>Bacteria</taxon>
        <taxon>Bacillati</taxon>
        <taxon>Bacillota</taxon>
        <taxon>Bacilli</taxon>
        <taxon>Bacillales</taxon>
        <taxon>Alicyclobacillaceae</taxon>
        <taxon>Alicyclobacillus</taxon>
    </lineage>
</organism>
<dbReference type="Gene3D" id="3.40.50.1220">
    <property type="entry name" value="TPP-binding domain"/>
    <property type="match status" value="1"/>
</dbReference>
<dbReference type="SUPFAM" id="SSF52467">
    <property type="entry name" value="DHS-like NAD/FAD-binding domain"/>
    <property type="match status" value="1"/>
</dbReference>
<name>A0ABY6ZAF3_9BACL</name>
<feature type="binding site" evidence="4">
    <location>
        <position position="128"/>
    </location>
    <ligand>
        <name>Zn(2+)</name>
        <dbReference type="ChEBI" id="CHEBI:29105"/>
    </ligand>
</feature>
<evidence type="ECO:0000256" key="1">
    <source>
        <dbReference type="ARBA" id="ARBA00012928"/>
    </source>
</evidence>
<evidence type="ECO:0000313" key="7">
    <source>
        <dbReference type="Proteomes" id="UP001164803"/>
    </source>
</evidence>
<evidence type="ECO:0000313" key="6">
    <source>
        <dbReference type="EMBL" id="WAH39080.1"/>
    </source>
</evidence>
<dbReference type="PANTHER" id="PTHR11085:SF10">
    <property type="entry name" value="NAD-DEPENDENT PROTEIN DEACYLASE SIRTUIN-5, MITOCHONDRIAL-RELATED"/>
    <property type="match status" value="1"/>
</dbReference>
<dbReference type="PROSITE" id="PS50305">
    <property type="entry name" value="SIRTUIN"/>
    <property type="match status" value="1"/>
</dbReference>
<dbReference type="Proteomes" id="UP001164803">
    <property type="component" value="Chromosome"/>
</dbReference>